<dbReference type="RefSeq" id="XP_067917822.1">
    <property type="nucleotide sequence ID" value="XM_068070202.1"/>
</dbReference>
<dbReference type="NCBIfam" id="TIGR01763">
    <property type="entry name" value="MalateDH_bact"/>
    <property type="match status" value="1"/>
</dbReference>
<comment type="catalytic activity">
    <reaction evidence="4">
        <text>(S)-lactate + NAD(+) = pyruvate + NADH + H(+)</text>
        <dbReference type="Rhea" id="RHEA:23444"/>
        <dbReference type="ChEBI" id="CHEBI:15361"/>
        <dbReference type="ChEBI" id="CHEBI:15378"/>
        <dbReference type="ChEBI" id="CHEBI:16651"/>
        <dbReference type="ChEBI" id="CHEBI:57540"/>
        <dbReference type="ChEBI" id="CHEBI:57945"/>
        <dbReference type="EC" id="1.1.1.27"/>
    </reaction>
</comment>
<dbReference type="InterPro" id="IPR001557">
    <property type="entry name" value="L-lactate/malate_DH"/>
</dbReference>
<evidence type="ECO:0000256" key="4">
    <source>
        <dbReference type="ARBA" id="ARBA00049258"/>
    </source>
</evidence>
<sequence>PSLFFETSSLARERISRVSTFNTTRKKRHFARFIQSRARRPRPPQDRVNGSPAERVGANLLSRDRGLLKSEDRDEDKDVFDSFKERIDKTSSQSSRELFRWSAQRENSRPPPSSSPASSWCCCASEVSPCTHLRNPFLVVSKPFFYRFIHFSTSSLVSSACGSARKEGYKATPITPRRKRKERFLSSSLLNSLTTTTHTRRTTRHTQIEEQPPRGRPPAAAASCRSPSPSSLLLSSLPSIPRDSFQRLFCGSRFSFSAVFPPLSPFLSSYSCLPSPHRCVSLSSCPIAKKEDDSDASNRRHFSPPSPSWCPRAGTEGEACKIGGGGGGGSPQNTHGLLSLKRIVFDRHRKITEENSRLSCLVSPRKSFTSQATHNSFSPSPVLVPYKMSRRKIALVGGGNIGATLALLTAVKELGDVVMFDVVQDLPQGKCLDLYQSTPITGVDVGFEGSNDFSVLKDADVAIVTAGVPRKPGMSRDDLLSINAKIMGQVGEAIKTHCPNAFVICVTNPLDVMVYLLREKCGLPHHKVCGMAGVLDAARLRTFLSERLKVSVDDIHALVMGGHGDSMVPLPRFTTVGGIPLPDIVKMGLISQKEVDDIVQRTRDGGGEIVSLLKTGSAFFAPAAAGVLMAEAYLKDRKRVLPCAAYVQGEYGVKDMYVGVPCIIGRGGVEKIIELDLTPEEKAMFDKSVENVKNLLAAAPKSA</sequence>
<feature type="domain" description="Lactate/malate dehydrogenase N-terminal" evidence="6">
    <location>
        <begin position="392"/>
        <end position="530"/>
    </location>
</feature>
<dbReference type="CDD" id="cd01339">
    <property type="entry name" value="LDH-like_MDH"/>
    <property type="match status" value="1"/>
</dbReference>
<dbReference type="GeneID" id="94433413"/>
<dbReference type="PANTHER" id="PTHR43128">
    <property type="entry name" value="L-2-HYDROXYCARBOXYLATE DEHYDROGENASE (NAD(P)(+))"/>
    <property type="match status" value="1"/>
</dbReference>
<keyword evidence="9" id="KW-1185">Reference proteome</keyword>
<dbReference type="SUPFAM" id="SSF51735">
    <property type="entry name" value="NAD(P)-binding Rossmann-fold domains"/>
    <property type="match status" value="1"/>
</dbReference>
<feature type="compositionally biased region" description="Low complexity" evidence="5">
    <location>
        <begin position="217"/>
        <end position="227"/>
    </location>
</feature>
<proteinExistence type="inferred from homology"/>
<feature type="region of interest" description="Disordered" evidence="5">
    <location>
        <begin position="290"/>
        <end position="313"/>
    </location>
</feature>
<evidence type="ECO:0000259" key="6">
    <source>
        <dbReference type="Pfam" id="PF00056"/>
    </source>
</evidence>
<dbReference type="HAMAP" id="MF_00487">
    <property type="entry name" value="Malate_dehydrog_3"/>
    <property type="match status" value="1"/>
</dbReference>
<protein>
    <recommendedName>
        <fullName evidence="1">L-lactate dehydrogenase</fullName>
    </recommendedName>
</protein>
<dbReference type="VEuPathDB" id="ToxoDB:CSUI_010097"/>
<reference evidence="8 9" key="1">
    <citation type="journal article" date="2017" name="Int. J. Parasitol.">
        <title>The genome of the protozoan parasite Cystoisospora suis and a reverse vaccinology approach to identify vaccine candidates.</title>
        <authorList>
            <person name="Palmieri N."/>
            <person name="Shrestha A."/>
            <person name="Ruttkowski B."/>
            <person name="Beck T."/>
            <person name="Vogl C."/>
            <person name="Tomley F."/>
            <person name="Blake D.P."/>
            <person name="Joachim A."/>
        </authorList>
    </citation>
    <scope>NUCLEOTIDE SEQUENCE [LARGE SCALE GENOMIC DNA]</scope>
    <source>
        <strain evidence="8 9">Wien I</strain>
    </source>
</reference>
<dbReference type="InterPro" id="IPR011275">
    <property type="entry name" value="Malate_DH_type3"/>
</dbReference>
<dbReference type="Pfam" id="PF00056">
    <property type="entry name" value="Ldh_1_N"/>
    <property type="match status" value="1"/>
</dbReference>
<feature type="region of interest" description="Disordered" evidence="5">
    <location>
        <begin position="195"/>
        <end position="227"/>
    </location>
</feature>
<dbReference type="Gene3D" id="3.40.50.720">
    <property type="entry name" value="NAD(P)-binding Rossmann-like Domain"/>
    <property type="match status" value="1"/>
</dbReference>
<evidence type="ECO:0000256" key="3">
    <source>
        <dbReference type="ARBA" id="ARBA00023027"/>
    </source>
</evidence>
<evidence type="ECO:0000313" key="9">
    <source>
        <dbReference type="Proteomes" id="UP000221165"/>
    </source>
</evidence>
<dbReference type="OrthoDB" id="4069699at2759"/>
<comment type="caution">
    <text evidence="8">The sequence shown here is derived from an EMBL/GenBank/DDBJ whole genome shotgun (WGS) entry which is preliminary data.</text>
</comment>
<dbReference type="PANTHER" id="PTHR43128:SF16">
    <property type="entry name" value="L-LACTATE DEHYDROGENASE"/>
    <property type="match status" value="1"/>
</dbReference>
<dbReference type="Gene3D" id="3.90.110.10">
    <property type="entry name" value="Lactate dehydrogenase/glycoside hydrolase, family 4, C-terminal"/>
    <property type="match status" value="1"/>
</dbReference>
<dbReference type="InterPro" id="IPR001236">
    <property type="entry name" value="Lactate/malate_DH_N"/>
</dbReference>
<dbReference type="InterPro" id="IPR036291">
    <property type="entry name" value="NAD(P)-bd_dom_sf"/>
</dbReference>
<feature type="domain" description="Lactate/malate dehydrogenase C-terminal" evidence="7">
    <location>
        <begin position="535"/>
        <end position="696"/>
    </location>
</feature>
<dbReference type="FunFam" id="3.90.110.10:FF:000004">
    <property type="entry name" value="Malate dehydrogenase"/>
    <property type="match status" value="1"/>
</dbReference>
<dbReference type="NCBIfam" id="NF004863">
    <property type="entry name" value="PRK06223.1"/>
    <property type="match status" value="1"/>
</dbReference>
<feature type="region of interest" description="Disordered" evidence="5">
    <location>
        <begin position="98"/>
        <end position="118"/>
    </location>
</feature>
<dbReference type="FunFam" id="3.40.50.720:FF:000018">
    <property type="entry name" value="Malate dehydrogenase"/>
    <property type="match status" value="1"/>
</dbReference>
<dbReference type="AlphaFoldDB" id="A0A2C6JZW0"/>
<accession>A0A2C6JZW0</accession>
<keyword evidence="3" id="KW-0520">NAD</keyword>
<feature type="non-terminal residue" evidence="8">
    <location>
        <position position="1"/>
    </location>
</feature>
<name>A0A2C6JZW0_9APIC</name>
<dbReference type="InterPro" id="IPR022383">
    <property type="entry name" value="Lactate/malate_DH_C"/>
</dbReference>
<evidence type="ECO:0000256" key="5">
    <source>
        <dbReference type="SAM" id="MobiDB-lite"/>
    </source>
</evidence>
<evidence type="ECO:0000313" key="8">
    <source>
        <dbReference type="EMBL" id="PHJ16090.1"/>
    </source>
</evidence>
<dbReference type="InterPro" id="IPR015955">
    <property type="entry name" value="Lactate_DH/Glyco_Ohase_4_C"/>
</dbReference>
<keyword evidence="2" id="KW-0560">Oxidoreductase</keyword>
<evidence type="ECO:0000259" key="7">
    <source>
        <dbReference type="Pfam" id="PF02866"/>
    </source>
</evidence>
<dbReference type="EMBL" id="MIGC01006652">
    <property type="protein sequence ID" value="PHJ16090.1"/>
    <property type="molecule type" value="Genomic_DNA"/>
</dbReference>
<organism evidence="8 9">
    <name type="scientific">Cystoisospora suis</name>
    <dbReference type="NCBI Taxonomy" id="483139"/>
    <lineage>
        <taxon>Eukaryota</taxon>
        <taxon>Sar</taxon>
        <taxon>Alveolata</taxon>
        <taxon>Apicomplexa</taxon>
        <taxon>Conoidasida</taxon>
        <taxon>Coccidia</taxon>
        <taxon>Eucoccidiorida</taxon>
        <taxon>Eimeriorina</taxon>
        <taxon>Sarcocystidae</taxon>
        <taxon>Cystoisospora</taxon>
    </lineage>
</organism>
<dbReference type="Proteomes" id="UP000221165">
    <property type="component" value="Unassembled WGS sequence"/>
</dbReference>
<gene>
    <name evidence="8" type="ORF">CSUI_010097</name>
</gene>
<dbReference type="PRINTS" id="PR00086">
    <property type="entry name" value="LLDHDRGNASE"/>
</dbReference>
<evidence type="ECO:0000256" key="1">
    <source>
        <dbReference type="ARBA" id="ARBA00016495"/>
    </source>
</evidence>
<dbReference type="GO" id="GO:0006089">
    <property type="term" value="P:lactate metabolic process"/>
    <property type="evidence" value="ECO:0007669"/>
    <property type="project" value="TreeGrafter"/>
</dbReference>
<feature type="region of interest" description="Disordered" evidence="5">
    <location>
        <begin position="35"/>
        <end position="56"/>
    </location>
</feature>
<evidence type="ECO:0000256" key="2">
    <source>
        <dbReference type="ARBA" id="ARBA00023002"/>
    </source>
</evidence>
<dbReference type="Pfam" id="PF02866">
    <property type="entry name" value="Ldh_1_C"/>
    <property type="match status" value="1"/>
</dbReference>
<dbReference type="SUPFAM" id="SSF56327">
    <property type="entry name" value="LDH C-terminal domain-like"/>
    <property type="match status" value="1"/>
</dbReference>
<dbReference type="GO" id="GO:0004459">
    <property type="term" value="F:L-lactate dehydrogenase (NAD+) activity"/>
    <property type="evidence" value="ECO:0007669"/>
    <property type="project" value="UniProtKB-EC"/>
</dbReference>